<evidence type="ECO:0000256" key="2">
    <source>
        <dbReference type="ARBA" id="ARBA00004642"/>
    </source>
</evidence>
<evidence type="ECO:0000256" key="5">
    <source>
        <dbReference type="ARBA" id="ARBA00022517"/>
    </source>
</evidence>
<feature type="compositionally biased region" description="Basic and acidic residues" evidence="7">
    <location>
        <begin position="225"/>
        <end position="243"/>
    </location>
</feature>
<dbReference type="InterPro" id="IPR011687">
    <property type="entry name" value="Nop53/GLTSCR2"/>
</dbReference>
<evidence type="ECO:0000313" key="8">
    <source>
        <dbReference type="EMBL" id="CAD9721781.1"/>
    </source>
</evidence>
<dbReference type="PIRSF" id="PIRSF017302">
    <property type="entry name" value="Gltscr2"/>
    <property type="match status" value="1"/>
</dbReference>
<evidence type="ECO:0000256" key="7">
    <source>
        <dbReference type="SAM" id="MobiDB-lite"/>
    </source>
</evidence>
<dbReference type="PANTHER" id="PTHR14211">
    <property type="entry name" value="GLIOMA SUPPRESSOR CANDIDATE REGION GENE 2"/>
    <property type="match status" value="1"/>
</dbReference>
<comment type="subcellular location">
    <subcellularLocation>
        <location evidence="1">Nucleus</location>
        <location evidence="1">Nucleolus</location>
    </subcellularLocation>
    <subcellularLocation>
        <location evidence="2">Nucleus</location>
        <location evidence="2">Nucleoplasm</location>
    </subcellularLocation>
</comment>
<evidence type="ECO:0000256" key="4">
    <source>
        <dbReference type="ARBA" id="ARBA00018339"/>
    </source>
</evidence>
<evidence type="ECO:0000256" key="6">
    <source>
        <dbReference type="ARBA" id="ARBA00023242"/>
    </source>
</evidence>
<protein>
    <recommendedName>
        <fullName evidence="4">Ribosome biogenesis protein NOP53</fullName>
    </recommendedName>
</protein>
<dbReference type="Pfam" id="PF07767">
    <property type="entry name" value="Nop53"/>
    <property type="match status" value="1"/>
</dbReference>
<dbReference type="GO" id="GO:0000027">
    <property type="term" value="P:ribosomal large subunit assembly"/>
    <property type="evidence" value="ECO:0007669"/>
    <property type="project" value="TreeGrafter"/>
</dbReference>
<keyword evidence="6" id="KW-0539">Nucleus</keyword>
<dbReference type="GO" id="GO:0006364">
    <property type="term" value="P:rRNA processing"/>
    <property type="evidence" value="ECO:0007669"/>
    <property type="project" value="TreeGrafter"/>
</dbReference>
<name>A0A7S2T875_9CHLO</name>
<evidence type="ECO:0000256" key="1">
    <source>
        <dbReference type="ARBA" id="ARBA00004604"/>
    </source>
</evidence>
<dbReference type="GO" id="GO:0008097">
    <property type="term" value="F:5S rRNA binding"/>
    <property type="evidence" value="ECO:0007669"/>
    <property type="project" value="TreeGrafter"/>
</dbReference>
<proteinExistence type="inferred from homology"/>
<dbReference type="AlphaFoldDB" id="A0A7S2T875"/>
<feature type="region of interest" description="Disordered" evidence="7">
    <location>
        <begin position="225"/>
        <end position="261"/>
    </location>
</feature>
<dbReference type="EMBL" id="HBHM01001365">
    <property type="protein sequence ID" value="CAD9721781.1"/>
    <property type="molecule type" value="Transcribed_RNA"/>
</dbReference>
<reference evidence="8" key="1">
    <citation type="submission" date="2021-01" db="EMBL/GenBank/DDBJ databases">
        <authorList>
            <person name="Corre E."/>
            <person name="Pelletier E."/>
            <person name="Niang G."/>
            <person name="Scheremetjew M."/>
            <person name="Finn R."/>
            <person name="Kale V."/>
            <person name="Holt S."/>
            <person name="Cochrane G."/>
            <person name="Meng A."/>
            <person name="Brown T."/>
            <person name="Cohen L."/>
        </authorList>
    </citation>
    <scope>NUCLEOTIDE SEQUENCE</scope>
    <source>
        <strain evidence="8">RCC2335</strain>
    </source>
</reference>
<dbReference type="GO" id="GO:0005654">
    <property type="term" value="C:nucleoplasm"/>
    <property type="evidence" value="ECO:0007669"/>
    <property type="project" value="UniProtKB-SubCell"/>
</dbReference>
<dbReference type="GO" id="GO:0005730">
    <property type="term" value="C:nucleolus"/>
    <property type="evidence" value="ECO:0007669"/>
    <property type="project" value="UniProtKB-SubCell"/>
</dbReference>
<feature type="region of interest" description="Disordered" evidence="7">
    <location>
        <begin position="177"/>
        <end position="201"/>
    </location>
</feature>
<comment type="similarity">
    <text evidence="3">Belongs to the NOP53 family.</text>
</comment>
<accession>A0A7S2T875</accession>
<feature type="region of interest" description="Disordered" evidence="7">
    <location>
        <begin position="102"/>
        <end position="139"/>
    </location>
</feature>
<keyword evidence="5" id="KW-0690">Ribosome biogenesis</keyword>
<dbReference type="PANTHER" id="PTHR14211:SF7">
    <property type="entry name" value="RIBOSOME BIOGENESIS PROTEIN NOP53"/>
    <property type="match status" value="1"/>
</dbReference>
<organism evidence="8">
    <name type="scientific">Chloropicon roscoffensis</name>
    <dbReference type="NCBI Taxonomy" id="1461544"/>
    <lineage>
        <taxon>Eukaryota</taxon>
        <taxon>Viridiplantae</taxon>
        <taxon>Chlorophyta</taxon>
        <taxon>Chloropicophyceae</taxon>
        <taxon>Chloropicales</taxon>
        <taxon>Chloropicaceae</taxon>
        <taxon>Chloropicon</taxon>
    </lineage>
</organism>
<sequence length="311" mass="35916">MATAAEKRRRRREKKKRLVEDVERVIKNKTPTEQVTDLKNEELFFIDEKPQTVDGQDKAKIGSCSSQKKQKRVKTFYAKPNQKALDRALSSKEKRQRQEVEAPLYDLWGSNGNDGGGKVAPAVSVSKKREKRQKAERVRLSTVVEPAGCSYNPQYDAHQDVVAEIVAEEAQRELIEQANRTSTAAVPSETKRTAEEQRLRKPHEIPSQRFVPIKKTLKAIRREERERAERVERKREEAEERAKVLPPRLGRKRFQPETKKVATTDEIDGSIRTLRSTPMVAASAFNKLQRKGLIEPRDEAVKRRRRRYVRA</sequence>
<gene>
    <name evidence="8" type="ORF">CROS1312_LOCUS1049</name>
</gene>
<feature type="compositionally biased region" description="Basic and acidic residues" evidence="7">
    <location>
        <begin position="189"/>
        <end position="201"/>
    </location>
</feature>
<evidence type="ECO:0000256" key="3">
    <source>
        <dbReference type="ARBA" id="ARBA00008838"/>
    </source>
</evidence>